<comment type="caution">
    <text evidence="3">The sequence shown here is derived from an EMBL/GenBank/DDBJ whole genome shotgun (WGS) entry which is preliminary data.</text>
</comment>
<reference evidence="3 4" key="1">
    <citation type="journal article" date="2018" name="Front. Plant Sci.">
        <title>Red Clover (Trifolium pratense) and Zigzag Clover (T. medium) - A Picture of Genomic Similarities and Differences.</title>
        <authorList>
            <person name="Dluhosova J."/>
            <person name="Istvanek J."/>
            <person name="Nedelnik J."/>
            <person name="Repkova J."/>
        </authorList>
    </citation>
    <scope>NUCLEOTIDE SEQUENCE [LARGE SCALE GENOMIC DNA]</scope>
    <source>
        <strain evidence="4">cv. 10/8</strain>
        <tissue evidence="3">Leaf</tissue>
    </source>
</reference>
<evidence type="ECO:0000313" key="4">
    <source>
        <dbReference type="Proteomes" id="UP000265520"/>
    </source>
</evidence>
<feature type="non-terminal residue" evidence="3">
    <location>
        <position position="1"/>
    </location>
</feature>
<evidence type="ECO:0000313" key="3">
    <source>
        <dbReference type="EMBL" id="MCI05173.1"/>
    </source>
</evidence>
<accession>A0A392NZF3</accession>
<feature type="region of interest" description="Disordered" evidence="2">
    <location>
        <begin position="19"/>
        <end position="75"/>
    </location>
</feature>
<sequence length="238" mass="27179">SMKTISEEQLQAFILKAREKKSRSQATAVPDPLPQLVVDDLSSKGSKRKSQEETARISIQVPKKGEDANTEGHAPNVLVSPAKKKRVTRGTTGRSLLQVPRPVCCKKSKRSKVSPLSFWDAYFNSLCFIEEQFEKHGDPSSFSQTTFEELMKMSLGYQLRGTMLSYLLSTRQELELIEANNKMKVIDDNLGSIEKEYSATKMKLEKDLKELKAEYEHKLEQLAKDKEEKWARDRKTFT</sequence>
<feature type="non-terminal residue" evidence="3">
    <location>
        <position position="238"/>
    </location>
</feature>
<organism evidence="3 4">
    <name type="scientific">Trifolium medium</name>
    <dbReference type="NCBI Taxonomy" id="97028"/>
    <lineage>
        <taxon>Eukaryota</taxon>
        <taxon>Viridiplantae</taxon>
        <taxon>Streptophyta</taxon>
        <taxon>Embryophyta</taxon>
        <taxon>Tracheophyta</taxon>
        <taxon>Spermatophyta</taxon>
        <taxon>Magnoliopsida</taxon>
        <taxon>eudicotyledons</taxon>
        <taxon>Gunneridae</taxon>
        <taxon>Pentapetalae</taxon>
        <taxon>rosids</taxon>
        <taxon>fabids</taxon>
        <taxon>Fabales</taxon>
        <taxon>Fabaceae</taxon>
        <taxon>Papilionoideae</taxon>
        <taxon>50 kb inversion clade</taxon>
        <taxon>NPAAA clade</taxon>
        <taxon>Hologalegina</taxon>
        <taxon>IRL clade</taxon>
        <taxon>Trifolieae</taxon>
        <taxon>Trifolium</taxon>
    </lineage>
</organism>
<proteinExistence type="predicted"/>
<evidence type="ECO:0000256" key="1">
    <source>
        <dbReference type="SAM" id="Coils"/>
    </source>
</evidence>
<protein>
    <submittedName>
        <fullName evidence="3">Uncharacterized protein</fullName>
    </submittedName>
</protein>
<dbReference type="EMBL" id="LXQA010057763">
    <property type="protein sequence ID" value="MCI05173.1"/>
    <property type="molecule type" value="Genomic_DNA"/>
</dbReference>
<name>A0A392NZF3_9FABA</name>
<dbReference type="AlphaFoldDB" id="A0A392NZF3"/>
<evidence type="ECO:0000256" key="2">
    <source>
        <dbReference type="SAM" id="MobiDB-lite"/>
    </source>
</evidence>
<keyword evidence="1" id="KW-0175">Coiled coil</keyword>
<feature type="coiled-coil region" evidence="1">
    <location>
        <begin position="194"/>
        <end position="228"/>
    </location>
</feature>
<dbReference type="Proteomes" id="UP000265520">
    <property type="component" value="Unassembled WGS sequence"/>
</dbReference>
<keyword evidence="4" id="KW-1185">Reference proteome</keyword>